<keyword evidence="3" id="KW-1185">Reference proteome</keyword>
<reference evidence="3" key="1">
    <citation type="journal article" date="2019" name="Int. J. Syst. Evol. Microbiol.">
        <title>The Global Catalogue of Microorganisms (GCM) 10K type strain sequencing project: providing services to taxonomists for standard genome sequencing and annotation.</title>
        <authorList>
            <consortium name="The Broad Institute Genomics Platform"/>
            <consortium name="The Broad Institute Genome Sequencing Center for Infectious Disease"/>
            <person name="Wu L."/>
            <person name="Ma J."/>
        </authorList>
    </citation>
    <scope>NUCLEOTIDE SEQUENCE [LARGE SCALE GENOMIC DNA]</scope>
    <source>
        <strain evidence="3">CGMCC 4.7304</strain>
    </source>
</reference>
<dbReference type="Gene3D" id="2.50.20.20">
    <property type="match status" value="1"/>
</dbReference>
<dbReference type="InterPro" id="IPR029046">
    <property type="entry name" value="LolA/LolB/LppX"/>
</dbReference>
<evidence type="ECO:0008006" key="4">
    <source>
        <dbReference type="Google" id="ProtNLM"/>
    </source>
</evidence>
<sequence length="328" mass="33838">MAAPRHRRTGAAAVPRTAAAALALLLPCVSGCVPHGPAEARPALHDDIRSVGGQARAAGDDGDPGRARAALRRAARLLADAGGARVRTSMETVSGGTRLTIRGAGEYDFARPVGQLTVLVPADAAGSGEQRAVTEVFAPGALYMKNRGAGVPAGKWVRLATPALPDGNLLTSGATDPLAAAELLGGARQVTYMRDERIDGVPVKHYWGTIDLGQAARLAPERDRAPLAVAAKGFSGGTVAFDVYLDEQGRPRRLRHRFSVAERGAPDARSARGARGGRVRGAPQAPLAPPAPMSVVSTVELDGFGTPVDVRLPAPADIYTGTVGSPRT</sequence>
<evidence type="ECO:0000256" key="1">
    <source>
        <dbReference type="SAM" id="MobiDB-lite"/>
    </source>
</evidence>
<gene>
    <name evidence="2" type="ORF">ACFP1Z_21015</name>
</gene>
<proteinExistence type="predicted"/>
<dbReference type="Proteomes" id="UP001596083">
    <property type="component" value="Unassembled WGS sequence"/>
</dbReference>
<comment type="caution">
    <text evidence="2">The sequence shown here is derived from an EMBL/GenBank/DDBJ whole genome shotgun (WGS) entry which is preliminary data.</text>
</comment>
<evidence type="ECO:0000313" key="2">
    <source>
        <dbReference type="EMBL" id="MFC5722655.1"/>
    </source>
</evidence>
<feature type="region of interest" description="Disordered" evidence="1">
    <location>
        <begin position="262"/>
        <end position="291"/>
    </location>
</feature>
<name>A0ABW0Z8D1_9ACTN</name>
<accession>A0ABW0Z8D1</accession>
<dbReference type="SUPFAM" id="SSF89392">
    <property type="entry name" value="Prokaryotic lipoproteins and lipoprotein localization factors"/>
    <property type="match status" value="1"/>
</dbReference>
<protein>
    <recommendedName>
        <fullName evidence="4">Lipoprotein</fullName>
    </recommendedName>
</protein>
<evidence type="ECO:0000313" key="3">
    <source>
        <dbReference type="Proteomes" id="UP001596083"/>
    </source>
</evidence>
<organism evidence="2 3">
    <name type="scientific">Streptomyces gamaensis</name>
    <dbReference type="NCBI Taxonomy" id="1763542"/>
    <lineage>
        <taxon>Bacteria</taxon>
        <taxon>Bacillati</taxon>
        <taxon>Actinomycetota</taxon>
        <taxon>Actinomycetes</taxon>
        <taxon>Kitasatosporales</taxon>
        <taxon>Streptomycetaceae</taxon>
        <taxon>Streptomyces</taxon>
    </lineage>
</organism>
<dbReference type="EMBL" id="JBHSPB010000012">
    <property type="protein sequence ID" value="MFC5722655.1"/>
    <property type="molecule type" value="Genomic_DNA"/>
</dbReference>
<dbReference type="RefSeq" id="WP_390318256.1">
    <property type="nucleotide sequence ID" value="NZ_JBHSPB010000012.1"/>
</dbReference>